<evidence type="ECO:0000259" key="1">
    <source>
        <dbReference type="Pfam" id="PF13545"/>
    </source>
</evidence>
<dbReference type="InterPro" id="IPR036388">
    <property type="entry name" value="WH-like_DNA-bd_sf"/>
</dbReference>
<dbReference type="AlphaFoldDB" id="A0A229UV47"/>
<gene>
    <name evidence="2" type="ORF">CF651_04630</name>
</gene>
<feature type="domain" description="HTH crp-type" evidence="1">
    <location>
        <begin position="59"/>
        <end position="119"/>
    </location>
</feature>
<dbReference type="GO" id="GO:0003677">
    <property type="term" value="F:DNA binding"/>
    <property type="evidence" value="ECO:0007669"/>
    <property type="project" value="UniProtKB-KW"/>
</dbReference>
<evidence type="ECO:0000313" key="2">
    <source>
        <dbReference type="EMBL" id="OXM87396.1"/>
    </source>
</evidence>
<dbReference type="InterPro" id="IPR012318">
    <property type="entry name" value="HTH_CRP"/>
</dbReference>
<dbReference type="SUPFAM" id="SSF46785">
    <property type="entry name" value="Winged helix' DNA-binding domain"/>
    <property type="match status" value="1"/>
</dbReference>
<dbReference type="EMBL" id="NMQW01000005">
    <property type="protein sequence ID" value="OXM87396.1"/>
    <property type="molecule type" value="Genomic_DNA"/>
</dbReference>
<keyword evidence="3" id="KW-1185">Reference proteome</keyword>
<proteinExistence type="predicted"/>
<reference evidence="2 3" key="1">
    <citation type="submission" date="2017-07" db="EMBL/GenBank/DDBJ databases">
        <title>Genome sequencing and assembly of Paenibacillus rigui.</title>
        <authorList>
            <person name="Mayilraj S."/>
        </authorList>
    </citation>
    <scope>NUCLEOTIDE SEQUENCE [LARGE SCALE GENOMIC DNA]</scope>
    <source>
        <strain evidence="2 3">JCM 16352</strain>
    </source>
</reference>
<dbReference type="GO" id="GO:0045892">
    <property type="term" value="P:negative regulation of DNA-templated transcription"/>
    <property type="evidence" value="ECO:0007669"/>
    <property type="project" value="InterPro"/>
</dbReference>
<dbReference type="Proteomes" id="UP000215509">
    <property type="component" value="Unassembled WGS sequence"/>
</dbReference>
<name>A0A229UV47_9BACL</name>
<dbReference type="Pfam" id="PF13545">
    <property type="entry name" value="HTH_Crp_2"/>
    <property type="match status" value="1"/>
</dbReference>
<evidence type="ECO:0000313" key="3">
    <source>
        <dbReference type="Proteomes" id="UP000215509"/>
    </source>
</evidence>
<dbReference type="RefSeq" id="WP_094013693.1">
    <property type="nucleotide sequence ID" value="NZ_NMQW01000005.1"/>
</dbReference>
<dbReference type="OrthoDB" id="2080971at2"/>
<comment type="caution">
    <text evidence="2">The sequence shown here is derived from an EMBL/GenBank/DDBJ whole genome shotgun (WGS) entry which is preliminary data.</text>
</comment>
<protein>
    <recommendedName>
        <fullName evidence="1">HTH crp-type domain-containing protein</fullName>
    </recommendedName>
</protein>
<dbReference type="InterPro" id="IPR036390">
    <property type="entry name" value="WH_DNA-bd_sf"/>
</dbReference>
<organism evidence="2 3">
    <name type="scientific">Paenibacillus rigui</name>
    <dbReference type="NCBI Taxonomy" id="554312"/>
    <lineage>
        <taxon>Bacteria</taxon>
        <taxon>Bacillati</taxon>
        <taxon>Bacillota</taxon>
        <taxon>Bacilli</taxon>
        <taxon>Bacillales</taxon>
        <taxon>Paenibacillaceae</taxon>
        <taxon>Paenibacillus</taxon>
    </lineage>
</organism>
<accession>A0A229UV47</accession>
<sequence length="246" mass="28742">MDLQLTHWEELQSSLFRSASAEQTDEEPTELHAVNTTFYAKVPQEIRRCFFLDGNAVNVLLELVSWGMLDRGRKRKITEWFAINQQVMALHLGLSENTVCTKLKELQKKDFIEVQRRGRRNFYRLNTTLNPYIVLSEALHGFIRHVYTKSNYDVVLEQMDDLDKEVYRDKQDLFREAVVSAVLPTINDKDFYQPYVRRIQEDIRHAAVNEIGMLSLVNYHSIVVDLCTELSEKIERQARLLDGTAS</sequence>
<dbReference type="Gene3D" id="1.10.10.10">
    <property type="entry name" value="Winged helix-like DNA-binding domain superfamily/Winged helix DNA-binding domain"/>
    <property type="match status" value="1"/>
</dbReference>